<dbReference type="Proteomes" id="UP000273626">
    <property type="component" value="Unassembled WGS sequence"/>
</dbReference>
<evidence type="ECO:0000313" key="14">
    <source>
        <dbReference type="Proteomes" id="UP000273626"/>
    </source>
</evidence>
<dbReference type="PANTHER" id="PTHR32196">
    <property type="entry name" value="ABC TRANSPORTER PERMEASE PROTEIN YPHD-RELATED-RELATED"/>
    <property type="match status" value="1"/>
</dbReference>
<comment type="subcellular location">
    <subcellularLocation>
        <location evidence="1">Cell membrane</location>
        <topology evidence="1">Multi-pass membrane protein</topology>
    </subcellularLocation>
</comment>
<dbReference type="InterPro" id="IPR001851">
    <property type="entry name" value="ABC_transp_permease"/>
</dbReference>
<dbReference type="Proteomes" id="UP000326453">
    <property type="component" value="Plasmid pPAN1"/>
</dbReference>
<dbReference type="EMBL" id="CP044424">
    <property type="protein sequence ID" value="QFG36109.1"/>
    <property type="molecule type" value="Genomic_DNA"/>
</dbReference>
<dbReference type="GO" id="GO:0022857">
    <property type="term" value="F:transmembrane transporter activity"/>
    <property type="evidence" value="ECO:0007669"/>
    <property type="project" value="InterPro"/>
</dbReference>
<evidence type="ECO:0000313" key="13">
    <source>
        <dbReference type="EMBL" id="RKS42621.1"/>
    </source>
</evidence>
<gene>
    <name evidence="13" type="ORF">BDE18_4327</name>
    <name evidence="12" type="ORF">ESD82_07665</name>
</gene>
<evidence type="ECO:0000313" key="12">
    <source>
        <dbReference type="EMBL" id="QFG36109.1"/>
    </source>
</evidence>
<keyword evidence="3" id="KW-0813">Transport</keyword>
<evidence type="ECO:0000256" key="3">
    <source>
        <dbReference type="ARBA" id="ARBA00022448"/>
    </source>
</evidence>
<evidence type="ECO:0000256" key="5">
    <source>
        <dbReference type="ARBA" id="ARBA00022519"/>
    </source>
</evidence>
<keyword evidence="6 11" id="KW-0812">Transmembrane</keyword>
<dbReference type="GO" id="GO:0005886">
    <property type="term" value="C:plasma membrane"/>
    <property type="evidence" value="ECO:0007669"/>
    <property type="project" value="UniProtKB-SubCell"/>
</dbReference>
<keyword evidence="14" id="KW-1185">Reference proteome</keyword>
<name>A0AAE6NTI1_PARPN</name>
<feature type="transmembrane region" description="Helical" evidence="11">
    <location>
        <begin position="7"/>
        <end position="25"/>
    </location>
</feature>
<keyword evidence="12" id="KW-0614">Plasmid</keyword>
<feature type="transmembrane region" description="Helical" evidence="11">
    <location>
        <begin position="62"/>
        <end position="79"/>
    </location>
</feature>
<feature type="transmembrane region" description="Helical" evidence="11">
    <location>
        <begin position="212"/>
        <end position="231"/>
    </location>
</feature>
<dbReference type="CDD" id="cd06579">
    <property type="entry name" value="TM_PBP1_transp_AraH_like"/>
    <property type="match status" value="1"/>
</dbReference>
<accession>A0AAE6NTI1</accession>
<dbReference type="KEGG" id="ppan:ESD82_07665"/>
<dbReference type="GeneID" id="51370438"/>
<reference evidence="13 14" key="1">
    <citation type="submission" date="2018-10" db="EMBL/GenBank/DDBJ databases">
        <title>Genomic Encyclopedia of Archaeal and Bacterial Type Strains, Phase II (KMG-II): from individual species to whole genera.</title>
        <authorList>
            <person name="Goeker M."/>
        </authorList>
    </citation>
    <scope>NUCLEOTIDE SEQUENCE [LARGE SCALE GENOMIC DNA]</scope>
    <source>
        <strain evidence="14">ATCC 35512 / DSM 2944 / CIP 106514 / LMD 82.5 / NBRC 102493 / NCCB 82005 / GB17</strain>
        <strain evidence="13">DSM 2944</strain>
    </source>
</reference>
<dbReference type="AlphaFoldDB" id="A0AAE6NTI1"/>
<comment type="function">
    <text evidence="9">Part of the ABC transporter complex LsrABCD involved in autoinducer 2 (AI-2) import. Probably responsible for the translocation of the substrate across the membrane.</text>
</comment>
<organism evidence="12 15">
    <name type="scientific">Paracoccus pantotrophus</name>
    <name type="common">Thiosphaera pantotropha</name>
    <dbReference type="NCBI Taxonomy" id="82367"/>
    <lineage>
        <taxon>Bacteria</taxon>
        <taxon>Pseudomonadati</taxon>
        <taxon>Pseudomonadota</taxon>
        <taxon>Alphaproteobacteria</taxon>
        <taxon>Rhodobacterales</taxon>
        <taxon>Paracoccaceae</taxon>
        <taxon>Paracoccus</taxon>
    </lineage>
</organism>
<dbReference type="EMBL" id="RBLI01000004">
    <property type="protein sequence ID" value="RKS42621.1"/>
    <property type="molecule type" value="Genomic_DNA"/>
</dbReference>
<keyword evidence="8 11" id="KW-0472">Membrane</keyword>
<evidence type="ECO:0000256" key="2">
    <source>
        <dbReference type="ARBA" id="ARBA00011262"/>
    </source>
</evidence>
<evidence type="ECO:0000256" key="8">
    <source>
        <dbReference type="ARBA" id="ARBA00023136"/>
    </source>
</evidence>
<keyword evidence="4" id="KW-1003">Cell membrane</keyword>
<proteinExistence type="predicted"/>
<evidence type="ECO:0000256" key="11">
    <source>
        <dbReference type="SAM" id="Phobius"/>
    </source>
</evidence>
<evidence type="ECO:0000256" key="10">
    <source>
        <dbReference type="ARBA" id="ARBA00039381"/>
    </source>
</evidence>
<feature type="transmembrane region" description="Helical" evidence="11">
    <location>
        <begin position="265"/>
        <end position="285"/>
    </location>
</feature>
<keyword evidence="5" id="KW-0997">Cell inner membrane</keyword>
<keyword evidence="7 11" id="KW-1133">Transmembrane helix</keyword>
<dbReference type="RefSeq" id="WP_072464218.1">
    <property type="nucleotide sequence ID" value="NZ_CP044424.1"/>
</dbReference>
<evidence type="ECO:0000256" key="9">
    <source>
        <dbReference type="ARBA" id="ARBA00025439"/>
    </source>
</evidence>
<feature type="transmembrane region" description="Helical" evidence="11">
    <location>
        <begin position="123"/>
        <end position="142"/>
    </location>
</feature>
<feature type="transmembrane region" description="Helical" evidence="11">
    <location>
        <begin position="85"/>
        <end position="111"/>
    </location>
</feature>
<evidence type="ECO:0000256" key="6">
    <source>
        <dbReference type="ARBA" id="ARBA00022692"/>
    </source>
</evidence>
<reference evidence="12 15" key="2">
    <citation type="submission" date="2019-01" db="EMBL/GenBank/DDBJ databases">
        <title>Complete Genome Sequence and Annotation of the Paracoccus pantotrophus type strain DSM 2944.</title>
        <authorList>
            <person name="Bockwoldt J.A."/>
            <person name="Zimmermann M."/>
            <person name="Tiso T."/>
            <person name="Blank L.M."/>
        </authorList>
    </citation>
    <scope>NUCLEOTIDE SEQUENCE [LARGE SCALE GENOMIC DNA]</scope>
    <source>
        <strain evidence="12 15">DSM 2944</strain>
        <plasmid evidence="12">pPAN1</plasmid>
        <plasmid evidence="15">ppan1</plasmid>
    </source>
</reference>
<feature type="transmembrane region" description="Helical" evidence="11">
    <location>
        <begin position="37"/>
        <end position="55"/>
    </location>
</feature>
<evidence type="ECO:0000313" key="15">
    <source>
        <dbReference type="Proteomes" id="UP000326453"/>
    </source>
</evidence>
<protein>
    <recommendedName>
        <fullName evidence="10">Autoinducer 2 import system permease protein LsrD</fullName>
    </recommendedName>
</protein>
<evidence type="ECO:0000256" key="1">
    <source>
        <dbReference type="ARBA" id="ARBA00004651"/>
    </source>
</evidence>
<geneLocation type="plasmid" evidence="12">
    <name>pPAN1</name>
</geneLocation>
<dbReference type="Pfam" id="PF02653">
    <property type="entry name" value="BPD_transp_2"/>
    <property type="match status" value="1"/>
</dbReference>
<geneLocation type="plasmid" evidence="15">
    <name>ppan1</name>
</geneLocation>
<dbReference type="PANTHER" id="PTHR32196:SF71">
    <property type="entry name" value="AUTOINDUCER 2 IMPORT SYSTEM PERMEASE PROTEIN LSRD"/>
    <property type="match status" value="1"/>
</dbReference>
<sequence>MKALIKYNPALPLLLILLALMIYLSPLYQTGPGLMSFLQRAAPLVILTCGATFVLISGGFDLSSGSLITLVVIAGAMITRGDPAFAGLALASVVGIGLCVGMINGLAVAFLKVPSIITTLGTLLAVKGIAMAWSGGAPSSSLPENMRSLGRGRIDDVPLTGSLPYSVIALIASLAATYWLLHRTNFGRMVFMLGDNPRAAALAGVPTQRVRIACFAVSSLCAVLAGLLLGGYSGVSVDVGGDYALQAVAAAVIGGVVLLGGRGSIAGAACGALTLYAIFTVLNLVGVSQPVRLAVQGAILVLAAAMTSRRE</sequence>
<evidence type="ECO:0000256" key="7">
    <source>
        <dbReference type="ARBA" id="ARBA00022989"/>
    </source>
</evidence>
<feature type="transmembrane region" description="Helical" evidence="11">
    <location>
        <begin position="162"/>
        <end position="181"/>
    </location>
</feature>
<comment type="subunit">
    <text evidence="2">The complex is composed of two ATP-binding proteins (LsrA), two transmembrane proteins (LsrC and LsrD) and a solute-binding protein (LsrB).</text>
</comment>
<evidence type="ECO:0000256" key="4">
    <source>
        <dbReference type="ARBA" id="ARBA00022475"/>
    </source>
</evidence>